<comment type="caution">
    <text evidence="7">The sequence shown here is derived from an EMBL/GenBank/DDBJ whole genome shotgun (WGS) entry which is preliminary data.</text>
</comment>
<dbReference type="InterPro" id="IPR036271">
    <property type="entry name" value="Tet_transcr_reg_TetR-rel_C_sf"/>
</dbReference>
<dbReference type="RefSeq" id="WP_387398638.1">
    <property type="nucleotide sequence ID" value="NZ_JBIAMT010000005.1"/>
</dbReference>
<feature type="DNA-binding region" description="H-T-H motif" evidence="4">
    <location>
        <begin position="49"/>
        <end position="68"/>
    </location>
</feature>
<keyword evidence="3" id="KW-0804">Transcription</keyword>
<proteinExistence type="predicted"/>
<dbReference type="PANTHER" id="PTHR30055">
    <property type="entry name" value="HTH-TYPE TRANSCRIPTIONAL REGULATOR RUTR"/>
    <property type="match status" value="1"/>
</dbReference>
<dbReference type="Pfam" id="PF00440">
    <property type="entry name" value="TetR_N"/>
    <property type="match status" value="1"/>
</dbReference>
<evidence type="ECO:0000313" key="7">
    <source>
        <dbReference type="EMBL" id="MFF0499837.1"/>
    </source>
</evidence>
<protein>
    <submittedName>
        <fullName evidence="7">TetR/AcrR family transcriptional regulator</fullName>
    </submittedName>
</protein>
<gene>
    <name evidence="7" type="ORF">ACFYU5_25790</name>
</gene>
<dbReference type="InterPro" id="IPR050109">
    <property type="entry name" value="HTH-type_TetR-like_transc_reg"/>
</dbReference>
<dbReference type="Gene3D" id="1.10.357.10">
    <property type="entry name" value="Tetracycline Repressor, domain 2"/>
    <property type="match status" value="1"/>
</dbReference>
<evidence type="ECO:0000256" key="5">
    <source>
        <dbReference type="SAM" id="MobiDB-lite"/>
    </source>
</evidence>
<dbReference type="Proteomes" id="UP001601442">
    <property type="component" value="Unassembled WGS sequence"/>
</dbReference>
<organism evidence="7 8">
    <name type="scientific">Nocardia aobensis</name>
    <dbReference type="NCBI Taxonomy" id="257277"/>
    <lineage>
        <taxon>Bacteria</taxon>
        <taxon>Bacillati</taxon>
        <taxon>Actinomycetota</taxon>
        <taxon>Actinomycetes</taxon>
        <taxon>Mycobacteriales</taxon>
        <taxon>Nocardiaceae</taxon>
        <taxon>Nocardia</taxon>
    </lineage>
</organism>
<accession>A0ABW6P9M9</accession>
<evidence type="ECO:0000256" key="4">
    <source>
        <dbReference type="PROSITE-ProRule" id="PRU00335"/>
    </source>
</evidence>
<dbReference type="EMBL" id="JBIAMT010000005">
    <property type="protein sequence ID" value="MFF0499837.1"/>
    <property type="molecule type" value="Genomic_DNA"/>
</dbReference>
<name>A0ABW6P9M9_9NOCA</name>
<dbReference type="InterPro" id="IPR001647">
    <property type="entry name" value="HTH_TetR"/>
</dbReference>
<keyword evidence="2 4" id="KW-0238">DNA-binding</keyword>
<dbReference type="PANTHER" id="PTHR30055:SF220">
    <property type="entry name" value="TETR-FAMILY REGULATORY PROTEIN"/>
    <property type="match status" value="1"/>
</dbReference>
<dbReference type="SUPFAM" id="SSF46689">
    <property type="entry name" value="Homeodomain-like"/>
    <property type="match status" value="1"/>
</dbReference>
<feature type="compositionally biased region" description="Polar residues" evidence="5">
    <location>
        <begin position="1"/>
        <end position="15"/>
    </location>
</feature>
<sequence length="236" mass="24614">MATSDTPTSSGTSAGRQVRESSYHHGDLRNALVRASSELAEAGGPAAVTVRAAARAVGVTATAAYRHFKGHEELLAAVHEEAARVLFQAVDGAVKAVADQGDATATAISHLAAIARAYIEFASRERGLFRTAFGAGDHYVEKDIHQDPIFRLLAGNLDTLVETGFMDTRQRPGAEFTAWAAVHGLAALIVDGPLSCVADNEREEAIGHTTAAVLRGFATGPAAGPYCSSSPHIALI</sequence>
<dbReference type="Pfam" id="PF13305">
    <property type="entry name" value="TetR_C_33"/>
    <property type="match status" value="1"/>
</dbReference>
<dbReference type="SUPFAM" id="SSF48498">
    <property type="entry name" value="Tetracyclin repressor-like, C-terminal domain"/>
    <property type="match status" value="1"/>
</dbReference>
<feature type="domain" description="HTH tetR-type" evidence="6">
    <location>
        <begin position="26"/>
        <end position="86"/>
    </location>
</feature>
<evidence type="ECO:0000256" key="1">
    <source>
        <dbReference type="ARBA" id="ARBA00023015"/>
    </source>
</evidence>
<feature type="region of interest" description="Disordered" evidence="5">
    <location>
        <begin position="1"/>
        <end position="22"/>
    </location>
</feature>
<keyword evidence="8" id="KW-1185">Reference proteome</keyword>
<dbReference type="InterPro" id="IPR009057">
    <property type="entry name" value="Homeodomain-like_sf"/>
</dbReference>
<evidence type="ECO:0000259" key="6">
    <source>
        <dbReference type="PROSITE" id="PS50977"/>
    </source>
</evidence>
<dbReference type="PROSITE" id="PS50977">
    <property type="entry name" value="HTH_TETR_2"/>
    <property type="match status" value="1"/>
</dbReference>
<evidence type="ECO:0000256" key="3">
    <source>
        <dbReference type="ARBA" id="ARBA00023163"/>
    </source>
</evidence>
<reference evidence="7 8" key="1">
    <citation type="submission" date="2024-10" db="EMBL/GenBank/DDBJ databases">
        <title>The Natural Products Discovery Center: Release of the First 8490 Sequenced Strains for Exploring Actinobacteria Biosynthetic Diversity.</title>
        <authorList>
            <person name="Kalkreuter E."/>
            <person name="Kautsar S.A."/>
            <person name="Yang D."/>
            <person name="Bader C.D."/>
            <person name="Teijaro C.N."/>
            <person name="Fluegel L."/>
            <person name="Davis C.M."/>
            <person name="Simpson J.R."/>
            <person name="Lauterbach L."/>
            <person name="Steele A.D."/>
            <person name="Gui C."/>
            <person name="Meng S."/>
            <person name="Li G."/>
            <person name="Viehrig K."/>
            <person name="Ye F."/>
            <person name="Su P."/>
            <person name="Kiefer A.F."/>
            <person name="Nichols A."/>
            <person name="Cepeda A.J."/>
            <person name="Yan W."/>
            <person name="Fan B."/>
            <person name="Jiang Y."/>
            <person name="Adhikari A."/>
            <person name="Zheng C.-J."/>
            <person name="Schuster L."/>
            <person name="Cowan T.M."/>
            <person name="Smanski M.J."/>
            <person name="Chevrette M.G."/>
            <person name="De Carvalho L.P.S."/>
            <person name="Shen B."/>
        </authorList>
    </citation>
    <scope>NUCLEOTIDE SEQUENCE [LARGE SCALE GENOMIC DNA]</scope>
    <source>
        <strain evidence="7 8">NPDC004119</strain>
    </source>
</reference>
<keyword evidence="1" id="KW-0805">Transcription regulation</keyword>
<evidence type="ECO:0000256" key="2">
    <source>
        <dbReference type="ARBA" id="ARBA00023125"/>
    </source>
</evidence>
<dbReference type="InterPro" id="IPR025996">
    <property type="entry name" value="MT1864/Rv1816-like_C"/>
</dbReference>
<evidence type="ECO:0000313" key="8">
    <source>
        <dbReference type="Proteomes" id="UP001601442"/>
    </source>
</evidence>